<evidence type="ECO:0000256" key="1">
    <source>
        <dbReference type="SAM" id="MobiDB-lite"/>
    </source>
</evidence>
<feature type="region of interest" description="Disordered" evidence="1">
    <location>
        <begin position="66"/>
        <end position="86"/>
    </location>
</feature>
<evidence type="ECO:0000313" key="2">
    <source>
        <dbReference type="EMBL" id="AAA83920.1"/>
    </source>
</evidence>
<organism evidence="2">
    <name type="scientific">Escherichia coli</name>
    <dbReference type="NCBI Taxonomy" id="562"/>
    <lineage>
        <taxon>Bacteria</taxon>
        <taxon>Pseudomonadati</taxon>
        <taxon>Pseudomonadota</taxon>
        <taxon>Gammaproteobacteria</taxon>
        <taxon>Enterobacterales</taxon>
        <taxon>Enterobacteriaceae</taxon>
        <taxon>Escherichia</taxon>
    </lineage>
</organism>
<dbReference type="AlphaFoldDB" id="Q47663"/>
<feature type="compositionally biased region" description="Basic and acidic residues" evidence="1">
    <location>
        <begin position="66"/>
        <end position="76"/>
    </location>
</feature>
<protein>
    <submittedName>
        <fullName evidence="2">ORF 4; putative</fullName>
    </submittedName>
</protein>
<proteinExistence type="predicted"/>
<sequence length="190" mass="22120">MQNRGKLFHKVVVIQFQFVYALVEAVVGHNCRDSGKQTNCSRNQRFCDTGRNHLQCCLFYRPEGDKGVHDPPDRTKQTNIRADGANRTEERNVRFQIFKFTVHGDTHSTRRPFHYGFRRMAIGTMQAHKLFEPAVKDLFRTSQIIPFPLALLIEAREFDSRPEFIFKRFGFARRCVKNTGPLDNNGPRCD</sequence>
<dbReference type="EMBL" id="M16489">
    <property type="protein sequence ID" value="AAA83920.1"/>
    <property type="molecule type" value="Genomic_DNA"/>
</dbReference>
<accession>Q47663</accession>
<name>Q47663_ECOLX</name>
<reference evidence="2" key="1">
    <citation type="journal article" date="1987" name="J. Bacteriol.">
        <title>Nucleotide sequence of a gene cluster involved in entry of E colicins and single-stranded DNA of infecting filamentous bacteriophages into Escherichia coli.</title>
        <authorList>
            <person name="Sun T.-P."/>
            <person name="Webster R.E."/>
        </authorList>
    </citation>
    <scope>NUCLEOTIDE SEQUENCE</scope>
</reference>